<dbReference type="SUPFAM" id="SSF55729">
    <property type="entry name" value="Acyl-CoA N-acyltransferases (Nat)"/>
    <property type="match status" value="1"/>
</dbReference>
<evidence type="ECO:0000313" key="2">
    <source>
        <dbReference type="EMBL" id="HIY93947.1"/>
    </source>
</evidence>
<name>A0A9D2CPY0_9LACO</name>
<accession>A0A9D2CPY0</accession>
<dbReference type="CDD" id="cd04301">
    <property type="entry name" value="NAT_SF"/>
    <property type="match status" value="1"/>
</dbReference>
<dbReference type="InterPro" id="IPR000182">
    <property type="entry name" value="GNAT_dom"/>
</dbReference>
<reference evidence="2" key="1">
    <citation type="journal article" date="2021" name="PeerJ">
        <title>Extensive microbial diversity within the chicken gut microbiome revealed by metagenomics and culture.</title>
        <authorList>
            <person name="Gilroy R."/>
            <person name="Ravi A."/>
            <person name="Getino M."/>
            <person name="Pursley I."/>
            <person name="Horton D.L."/>
            <person name="Alikhan N.F."/>
            <person name="Baker D."/>
            <person name="Gharbi K."/>
            <person name="Hall N."/>
            <person name="Watson M."/>
            <person name="Adriaenssens E.M."/>
            <person name="Foster-Nyarko E."/>
            <person name="Jarju S."/>
            <person name="Secka A."/>
            <person name="Antonio M."/>
            <person name="Oren A."/>
            <person name="Chaudhuri R.R."/>
            <person name="La Ragione R."/>
            <person name="Hildebrand F."/>
            <person name="Pallen M.J."/>
        </authorList>
    </citation>
    <scope>NUCLEOTIDE SEQUENCE</scope>
    <source>
        <strain evidence="2">3204</strain>
    </source>
</reference>
<dbReference type="Pfam" id="PF13527">
    <property type="entry name" value="Acetyltransf_9"/>
    <property type="match status" value="1"/>
</dbReference>
<reference evidence="2" key="2">
    <citation type="submission" date="2021-04" db="EMBL/GenBank/DDBJ databases">
        <authorList>
            <person name="Gilroy R."/>
        </authorList>
    </citation>
    <scope>NUCLEOTIDE SEQUENCE</scope>
    <source>
        <strain evidence="2">3204</strain>
    </source>
</reference>
<dbReference type="InterPro" id="IPR016181">
    <property type="entry name" value="Acyl_CoA_acyltransferase"/>
</dbReference>
<evidence type="ECO:0000259" key="1">
    <source>
        <dbReference type="PROSITE" id="PS51186"/>
    </source>
</evidence>
<proteinExistence type="predicted"/>
<sequence>MTYQLVKQVKDDLQLRNSFIDLAKSTFDLSFQDWYQKGYWSDNYIPYCLIDHNQVVANVSANLMDFSWRGQRRRYLQIGTVMTNEKYHHQGLARKLMETVLSDWQTKIDAIYLFANDSVLNFYPKFVFVEAKEYQQQIIARPITGDFRRLDMKKEADKELLRHFYQHSNPYSAFSMEDNYGLLMFYCDEFLRNNLYYSEQNQVVVVAENDGTTFTCWDIFGSPQQSLQTILNQLVDKKMTIQLGFTPVINDLQFHVHKENDETLFVYRAGENLFSDEKLMFPLLSHA</sequence>
<dbReference type="GO" id="GO:0016747">
    <property type="term" value="F:acyltransferase activity, transferring groups other than amino-acyl groups"/>
    <property type="evidence" value="ECO:0007669"/>
    <property type="project" value="InterPro"/>
</dbReference>
<dbReference type="Proteomes" id="UP000824013">
    <property type="component" value="Unassembled WGS sequence"/>
</dbReference>
<dbReference type="PROSITE" id="PS51186">
    <property type="entry name" value="GNAT"/>
    <property type="match status" value="1"/>
</dbReference>
<dbReference type="AlphaFoldDB" id="A0A9D2CPY0"/>
<dbReference type="Gene3D" id="3.40.630.30">
    <property type="match status" value="1"/>
</dbReference>
<organism evidence="2 3">
    <name type="scientific">Candidatus Companilactobacillus pullicola</name>
    <dbReference type="NCBI Taxonomy" id="2838523"/>
    <lineage>
        <taxon>Bacteria</taxon>
        <taxon>Bacillati</taxon>
        <taxon>Bacillota</taxon>
        <taxon>Bacilli</taxon>
        <taxon>Lactobacillales</taxon>
        <taxon>Lactobacillaceae</taxon>
        <taxon>Companilactobacillus</taxon>
    </lineage>
</organism>
<feature type="domain" description="N-acetyltransferase" evidence="1">
    <location>
        <begin position="1"/>
        <end position="157"/>
    </location>
</feature>
<protein>
    <submittedName>
        <fullName evidence="2">GNAT family N-acetyltransferase</fullName>
    </submittedName>
</protein>
<evidence type="ECO:0000313" key="3">
    <source>
        <dbReference type="Proteomes" id="UP000824013"/>
    </source>
</evidence>
<gene>
    <name evidence="2" type="ORF">H9820_13520</name>
</gene>
<dbReference type="EMBL" id="DXCM01000098">
    <property type="protein sequence ID" value="HIY93947.1"/>
    <property type="molecule type" value="Genomic_DNA"/>
</dbReference>
<comment type="caution">
    <text evidence="2">The sequence shown here is derived from an EMBL/GenBank/DDBJ whole genome shotgun (WGS) entry which is preliminary data.</text>
</comment>